<dbReference type="InterPro" id="IPR032465">
    <property type="entry name" value="ACMSD"/>
</dbReference>
<dbReference type="GO" id="GO:0005737">
    <property type="term" value="C:cytoplasm"/>
    <property type="evidence" value="ECO:0007669"/>
    <property type="project" value="TreeGrafter"/>
</dbReference>
<feature type="chain" id="PRO_5035207884" evidence="2">
    <location>
        <begin position="25"/>
        <end position="369"/>
    </location>
</feature>
<dbReference type="Proteomes" id="UP000636888">
    <property type="component" value="Unassembled WGS sequence"/>
</dbReference>
<keyword evidence="2" id="KW-0732">Signal</keyword>
<accession>A0A8J7LXL9</accession>
<comment type="caution">
    <text evidence="4">The sequence shown here is derived from an EMBL/GenBank/DDBJ whole genome shotgun (WGS) entry which is preliminary data.</text>
</comment>
<evidence type="ECO:0000256" key="1">
    <source>
        <dbReference type="ARBA" id="ARBA00023239"/>
    </source>
</evidence>
<dbReference type="Pfam" id="PF04909">
    <property type="entry name" value="Amidohydro_2"/>
    <property type="match status" value="1"/>
</dbReference>
<organism evidence="4 5">
    <name type="scientific">Geomesophilobacter sediminis</name>
    <dbReference type="NCBI Taxonomy" id="2798584"/>
    <lineage>
        <taxon>Bacteria</taxon>
        <taxon>Pseudomonadati</taxon>
        <taxon>Thermodesulfobacteriota</taxon>
        <taxon>Desulfuromonadia</taxon>
        <taxon>Geobacterales</taxon>
        <taxon>Geobacteraceae</taxon>
        <taxon>Geomesophilobacter</taxon>
    </lineage>
</organism>
<dbReference type="AlphaFoldDB" id="A0A8J7LXL9"/>
<proteinExistence type="predicted"/>
<evidence type="ECO:0000313" key="5">
    <source>
        <dbReference type="Proteomes" id="UP000636888"/>
    </source>
</evidence>
<feature type="signal peptide" evidence="2">
    <location>
        <begin position="1"/>
        <end position="24"/>
    </location>
</feature>
<dbReference type="GO" id="GO:0016831">
    <property type="term" value="F:carboxy-lyase activity"/>
    <property type="evidence" value="ECO:0007669"/>
    <property type="project" value="InterPro"/>
</dbReference>
<dbReference type="GO" id="GO:0019748">
    <property type="term" value="P:secondary metabolic process"/>
    <property type="evidence" value="ECO:0007669"/>
    <property type="project" value="TreeGrafter"/>
</dbReference>
<dbReference type="EMBL" id="JAEMHM010000001">
    <property type="protein sequence ID" value="MBJ6723331.1"/>
    <property type="molecule type" value="Genomic_DNA"/>
</dbReference>
<evidence type="ECO:0000313" key="4">
    <source>
        <dbReference type="EMBL" id="MBJ6723331.1"/>
    </source>
</evidence>
<protein>
    <submittedName>
        <fullName evidence="4">Amidohydrolase family protein</fullName>
    </submittedName>
</protein>
<name>A0A8J7LXL9_9BACT</name>
<gene>
    <name evidence="4" type="ORF">JFN93_01305</name>
</gene>
<evidence type="ECO:0000256" key="2">
    <source>
        <dbReference type="SAM" id="SignalP"/>
    </source>
</evidence>
<reference evidence="4" key="1">
    <citation type="submission" date="2020-12" db="EMBL/GenBank/DDBJ databases">
        <title>Geomonas sp. Red875, isolated from river sediment.</title>
        <authorList>
            <person name="Xu Z."/>
            <person name="Zhang Z."/>
            <person name="Masuda Y."/>
            <person name="Itoh H."/>
            <person name="Senoo K."/>
        </authorList>
    </citation>
    <scope>NUCLEOTIDE SEQUENCE</scope>
    <source>
        <strain evidence="4">Red875</strain>
    </source>
</reference>
<keyword evidence="5" id="KW-1185">Reference proteome</keyword>
<dbReference type="InterPro" id="IPR032466">
    <property type="entry name" value="Metal_Hydrolase"/>
</dbReference>
<dbReference type="PANTHER" id="PTHR21240">
    <property type="entry name" value="2-AMINO-3-CARBOXYLMUCONATE-6-SEMIALDEHYDE DECARBOXYLASE"/>
    <property type="match status" value="1"/>
</dbReference>
<sequence>MNSFCLAATAFILLFCLSSRRVDAVEHGKNIIDIHCHTAGIGAGGSGCFVSPALQNSWKYRIYLKAFGVTEKELQKEGDSLILRRLSEKLAASQRVAAAVILAMDGVVNDAGELDTARTEIYIPNEFLAREVRRYPNLMFGASVNPYRRDAIQRLEKVADGGAVLVKWLPSIQHIDPADKRLVPFYLKLKELGLPLLTHTGEESSFTRTRDELGDPERLRLPLSLGVTVIAAHAASNGRNCGERNHDRFLRLSQEYPNLYADISALTQMNRLGHLLRLLNHKELHERLLYGTDMPLLKTGIVSPYAFLFRLPPAKLLAITGIENPWDRDVALKEALGVDDVIFTNVAALIRMPARIAKLISSKSNGGRQ</sequence>
<feature type="domain" description="Amidohydrolase-related" evidence="3">
    <location>
        <begin position="32"/>
        <end position="311"/>
    </location>
</feature>
<dbReference type="GO" id="GO:0016787">
    <property type="term" value="F:hydrolase activity"/>
    <property type="evidence" value="ECO:0007669"/>
    <property type="project" value="InterPro"/>
</dbReference>
<dbReference type="InterPro" id="IPR006680">
    <property type="entry name" value="Amidohydro-rel"/>
</dbReference>
<dbReference type="SUPFAM" id="SSF51556">
    <property type="entry name" value="Metallo-dependent hydrolases"/>
    <property type="match status" value="1"/>
</dbReference>
<dbReference type="Gene3D" id="3.20.20.140">
    <property type="entry name" value="Metal-dependent hydrolases"/>
    <property type="match status" value="1"/>
</dbReference>
<dbReference type="PANTHER" id="PTHR21240:SF28">
    <property type="entry name" value="ISO-OROTATE DECARBOXYLASE (EUROFUNG)"/>
    <property type="match status" value="1"/>
</dbReference>
<keyword evidence="1" id="KW-0456">Lyase</keyword>
<evidence type="ECO:0000259" key="3">
    <source>
        <dbReference type="Pfam" id="PF04909"/>
    </source>
</evidence>